<dbReference type="AlphaFoldDB" id="M0DV96"/>
<dbReference type="PATRIC" id="fig|1227484.4.peg.1850"/>
<protein>
    <submittedName>
        <fullName evidence="2">Uncharacterized protein</fullName>
    </submittedName>
</protein>
<dbReference type="OrthoDB" id="116506at2157"/>
<sequence length="193" mass="21513">MSDAERTGGDADGVDDQLPDLDEPGKYERFTRIDSVEYDVANEFLREYTTITAREWAIACLCRDFETETGVRMTFIGENLPELVPFMTDTYSPQAVNQARYSYDEKAQTAANTFFYAVLSGRYSIEEIEAMVEEARETAETLIEVETGNPPADNPEADDAVADAMASVWEASRALTEEFDEPAEPENGGDRAD</sequence>
<dbReference type="eggNOG" id="arCOG02976">
    <property type="taxonomic scope" value="Archaea"/>
</dbReference>
<proteinExistence type="predicted"/>
<dbReference type="Proteomes" id="UP000011514">
    <property type="component" value="Unassembled WGS sequence"/>
</dbReference>
<feature type="compositionally biased region" description="Acidic residues" evidence="1">
    <location>
        <begin position="12"/>
        <end position="22"/>
    </location>
</feature>
<dbReference type="Pfam" id="PF19122">
    <property type="entry name" value="DUF5806"/>
    <property type="match status" value="1"/>
</dbReference>
<evidence type="ECO:0000313" key="2">
    <source>
        <dbReference type="EMBL" id="ELZ38748.1"/>
    </source>
</evidence>
<dbReference type="InterPro" id="IPR043829">
    <property type="entry name" value="DUF5806"/>
</dbReference>
<reference evidence="2 3" key="1">
    <citation type="journal article" date="2014" name="PLoS Genet.">
        <title>Phylogenetically driven sequencing of extremely halophilic archaea reveals strategies for static and dynamic osmo-response.</title>
        <authorList>
            <person name="Becker E.A."/>
            <person name="Seitzer P.M."/>
            <person name="Tritt A."/>
            <person name="Larsen D."/>
            <person name="Krusor M."/>
            <person name="Yao A.I."/>
            <person name="Wu D."/>
            <person name="Madern D."/>
            <person name="Eisen J.A."/>
            <person name="Darling A.E."/>
            <person name="Facciotti M.T."/>
        </authorList>
    </citation>
    <scope>NUCLEOTIDE SEQUENCE [LARGE SCALE GENOMIC DNA]</scope>
    <source>
        <strain evidence="2 3">DSM 1137</strain>
    </source>
</reference>
<feature type="region of interest" description="Disordered" evidence="1">
    <location>
        <begin position="174"/>
        <end position="193"/>
    </location>
</feature>
<gene>
    <name evidence="2" type="ORF">C471_09265</name>
</gene>
<accession>M0DV96</accession>
<name>M0DV96_9EURY</name>
<dbReference type="EMBL" id="AOJE01000051">
    <property type="protein sequence ID" value="ELZ38748.1"/>
    <property type="molecule type" value="Genomic_DNA"/>
</dbReference>
<keyword evidence="3" id="KW-1185">Reference proteome</keyword>
<evidence type="ECO:0000256" key="1">
    <source>
        <dbReference type="SAM" id="MobiDB-lite"/>
    </source>
</evidence>
<organism evidence="2 3">
    <name type="scientific">Halorubrum saccharovorum DSM 1137</name>
    <dbReference type="NCBI Taxonomy" id="1227484"/>
    <lineage>
        <taxon>Archaea</taxon>
        <taxon>Methanobacteriati</taxon>
        <taxon>Methanobacteriota</taxon>
        <taxon>Stenosarchaea group</taxon>
        <taxon>Halobacteria</taxon>
        <taxon>Halobacteriales</taxon>
        <taxon>Haloferacaceae</taxon>
        <taxon>Halorubrum</taxon>
    </lineage>
</organism>
<evidence type="ECO:0000313" key="3">
    <source>
        <dbReference type="Proteomes" id="UP000011514"/>
    </source>
</evidence>
<comment type="caution">
    <text evidence="2">The sequence shown here is derived from an EMBL/GenBank/DDBJ whole genome shotgun (WGS) entry which is preliminary data.</text>
</comment>
<dbReference type="RefSeq" id="WP_004048484.1">
    <property type="nucleotide sequence ID" value="NZ_AOJE01000051.1"/>
</dbReference>
<dbReference type="STRING" id="1227484.C471_09265"/>
<feature type="region of interest" description="Disordered" evidence="1">
    <location>
        <begin position="1"/>
        <end position="23"/>
    </location>
</feature>